<accession>A0A644UFI6</accession>
<name>A0A644UFI6_9ZZZZ</name>
<organism evidence="1">
    <name type="scientific">bioreactor metagenome</name>
    <dbReference type="NCBI Taxonomy" id="1076179"/>
    <lineage>
        <taxon>unclassified sequences</taxon>
        <taxon>metagenomes</taxon>
        <taxon>ecological metagenomes</taxon>
    </lineage>
</organism>
<gene>
    <name evidence="1" type="ORF">SDC9_23496</name>
</gene>
<dbReference type="AlphaFoldDB" id="A0A644UFI6"/>
<proteinExistence type="predicted"/>
<evidence type="ECO:0000313" key="1">
    <source>
        <dbReference type="EMBL" id="MPL77639.1"/>
    </source>
</evidence>
<protein>
    <submittedName>
        <fullName evidence="1">Uncharacterized protein</fullName>
    </submittedName>
</protein>
<sequence>MKSVNKQSDQLSGHLEVLAVPQSNIAGISGSQITLRDPEFVFELVCARESLKLQSPSEYSQPGNAYKPVISGFIPGRSSDNDTILDLMLRFRFVVVLRNADGKYTRTGDLNHALKFGYEYSTSPDPAGQHGYTFSFSGAVLTPQKSVKLPFSTE</sequence>
<dbReference type="EMBL" id="VSSQ01000108">
    <property type="protein sequence ID" value="MPL77639.1"/>
    <property type="molecule type" value="Genomic_DNA"/>
</dbReference>
<comment type="caution">
    <text evidence="1">The sequence shown here is derived from an EMBL/GenBank/DDBJ whole genome shotgun (WGS) entry which is preliminary data.</text>
</comment>
<reference evidence="1" key="1">
    <citation type="submission" date="2019-08" db="EMBL/GenBank/DDBJ databases">
        <authorList>
            <person name="Kucharzyk K."/>
            <person name="Murdoch R.W."/>
            <person name="Higgins S."/>
            <person name="Loffler F."/>
        </authorList>
    </citation>
    <scope>NUCLEOTIDE SEQUENCE</scope>
</reference>